<dbReference type="Gene3D" id="3.90.1720.10">
    <property type="entry name" value="endopeptidase domain like (from Nostoc punctiforme)"/>
    <property type="match status" value="1"/>
</dbReference>
<evidence type="ECO:0000256" key="4">
    <source>
        <dbReference type="ARBA" id="ARBA00022807"/>
    </source>
</evidence>
<evidence type="ECO:0000256" key="3">
    <source>
        <dbReference type="ARBA" id="ARBA00022801"/>
    </source>
</evidence>
<dbReference type="PROSITE" id="PS51935">
    <property type="entry name" value="NLPC_P60"/>
    <property type="match status" value="1"/>
</dbReference>
<dbReference type="SUPFAM" id="SSF54001">
    <property type="entry name" value="Cysteine proteinases"/>
    <property type="match status" value="1"/>
</dbReference>
<keyword evidence="3" id="KW-0378">Hydrolase</keyword>
<sequence>MNKLFLIIICLFLISKASNAQQSLPVLYGDRMQELMDKIRPKEEAPKAKAKPESLSTSLLKYAKTLVGVPYKYASNNPKIGFDCSGFVNYVFKKIGVNVPRSSAAFKYAGTPTKLSKVKAGDLLLFTGSNANNRQIGHVGIVYKVTNKGIKFIHASSTRSKGVVISDLDAHYKKRFMQGVSILE</sequence>
<dbReference type="InterPro" id="IPR038765">
    <property type="entry name" value="Papain-like_cys_pep_sf"/>
</dbReference>
<dbReference type="PANTHER" id="PTHR47053:SF1">
    <property type="entry name" value="MUREIN DD-ENDOPEPTIDASE MEPH-RELATED"/>
    <property type="match status" value="1"/>
</dbReference>
<keyword evidence="8" id="KW-1185">Reference proteome</keyword>
<proteinExistence type="inferred from homology"/>
<comment type="similarity">
    <text evidence="1">Belongs to the peptidase C40 family.</text>
</comment>
<name>A0ABU7GXR9_9SPHI</name>
<comment type="caution">
    <text evidence="7">The sequence shown here is derived from an EMBL/GenBank/DDBJ whole genome shotgun (WGS) entry which is preliminary data.</text>
</comment>
<feature type="chain" id="PRO_5046394543" evidence="5">
    <location>
        <begin position="21"/>
        <end position="184"/>
    </location>
</feature>
<gene>
    <name evidence="7" type="ORF">VRU49_00370</name>
</gene>
<reference evidence="7 8" key="1">
    <citation type="submission" date="2024-01" db="EMBL/GenBank/DDBJ databases">
        <title>Pedobacter sp. nov., isolated from oil-contaminated soil.</title>
        <authorList>
            <person name="Le N.T.T."/>
        </authorList>
    </citation>
    <scope>NUCLEOTIDE SEQUENCE [LARGE SCALE GENOMIC DNA]</scope>
    <source>
        <strain evidence="7 8">VNH31</strain>
    </source>
</reference>
<dbReference type="InterPro" id="IPR000064">
    <property type="entry name" value="NLP_P60_dom"/>
</dbReference>
<evidence type="ECO:0000256" key="1">
    <source>
        <dbReference type="ARBA" id="ARBA00007074"/>
    </source>
</evidence>
<evidence type="ECO:0000256" key="5">
    <source>
        <dbReference type="SAM" id="SignalP"/>
    </source>
</evidence>
<feature type="domain" description="NlpC/P60" evidence="6">
    <location>
        <begin position="53"/>
        <end position="183"/>
    </location>
</feature>
<evidence type="ECO:0000313" key="8">
    <source>
        <dbReference type="Proteomes" id="UP001337681"/>
    </source>
</evidence>
<evidence type="ECO:0000256" key="2">
    <source>
        <dbReference type="ARBA" id="ARBA00022670"/>
    </source>
</evidence>
<keyword evidence="2" id="KW-0645">Protease</keyword>
<dbReference type="InterPro" id="IPR051202">
    <property type="entry name" value="Peptidase_C40"/>
</dbReference>
<dbReference type="EMBL" id="JAZDQU010000001">
    <property type="protein sequence ID" value="MEE1883858.1"/>
    <property type="molecule type" value="Genomic_DNA"/>
</dbReference>
<dbReference type="RefSeq" id="WP_330144783.1">
    <property type="nucleotide sequence ID" value="NZ_JAZDQU010000001.1"/>
</dbReference>
<keyword evidence="5" id="KW-0732">Signal</keyword>
<feature type="signal peptide" evidence="5">
    <location>
        <begin position="1"/>
        <end position="20"/>
    </location>
</feature>
<evidence type="ECO:0000259" key="6">
    <source>
        <dbReference type="PROSITE" id="PS51935"/>
    </source>
</evidence>
<organism evidence="7 8">
    <name type="scientific">Pedobacter flavus</name>
    <dbReference type="NCBI Taxonomy" id="3113906"/>
    <lineage>
        <taxon>Bacteria</taxon>
        <taxon>Pseudomonadati</taxon>
        <taxon>Bacteroidota</taxon>
        <taxon>Sphingobacteriia</taxon>
        <taxon>Sphingobacteriales</taxon>
        <taxon>Sphingobacteriaceae</taxon>
        <taxon>Pedobacter</taxon>
    </lineage>
</organism>
<dbReference type="PANTHER" id="PTHR47053">
    <property type="entry name" value="MUREIN DD-ENDOPEPTIDASE MEPH-RELATED"/>
    <property type="match status" value="1"/>
</dbReference>
<accession>A0ABU7GXR9</accession>
<dbReference type="Proteomes" id="UP001337681">
    <property type="component" value="Unassembled WGS sequence"/>
</dbReference>
<keyword evidence="4" id="KW-0788">Thiol protease</keyword>
<evidence type="ECO:0000313" key="7">
    <source>
        <dbReference type="EMBL" id="MEE1883858.1"/>
    </source>
</evidence>
<dbReference type="Pfam" id="PF00877">
    <property type="entry name" value="NLPC_P60"/>
    <property type="match status" value="1"/>
</dbReference>
<protein>
    <submittedName>
        <fullName evidence="7">C40 family peptidase</fullName>
    </submittedName>
</protein>